<name>A0A934SS46_9BURK</name>
<sequence>MANAQTVNARNPGLWISIKINADEFVVLLSDEALRKRFMDQSVGATPRAAYRKHRKLIDEVARRKFLQGCPRPITVGVDDFN</sequence>
<gene>
    <name evidence="1" type="ORF">JJB74_14100</name>
</gene>
<evidence type="ECO:0000313" key="1">
    <source>
        <dbReference type="EMBL" id="MBK4735751.1"/>
    </source>
</evidence>
<dbReference type="InterPro" id="IPR009962">
    <property type="entry name" value="DUF1488"/>
</dbReference>
<evidence type="ECO:0000313" key="2">
    <source>
        <dbReference type="Proteomes" id="UP000622890"/>
    </source>
</evidence>
<proteinExistence type="predicted"/>
<keyword evidence="2" id="KW-1185">Reference proteome</keyword>
<comment type="caution">
    <text evidence="1">The sequence shown here is derived from an EMBL/GenBank/DDBJ whole genome shotgun (WGS) entry which is preliminary data.</text>
</comment>
<organism evidence="1 2">
    <name type="scientific">Noviherbaspirillum pedocola</name>
    <dbReference type="NCBI Taxonomy" id="2801341"/>
    <lineage>
        <taxon>Bacteria</taxon>
        <taxon>Pseudomonadati</taxon>
        <taxon>Pseudomonadota</taxon>
        <taxon>Betaproteobacteria</taxon>
        <taxon>Burkholderiales</taxon>
        <taxon>Oxalobacteraceae</taxon>
        <taxon>Noviherbaspirillum</taxon>
    </lineage>
</organism>
<accession>A0A934SS46</accession>
<dbReference type="Proteomes" id="UP000622890">
    <property type="component" value="Unassembled WGS sequence"/>
</dbReference>
<dbReference type="RefSeq" id="WP_200592523.1">
    <property type="nucleotide sequence ID" value="NZ_JAEPBG010000005.1"/>
</dbReference>
<dbReference type="Pfam" id="PF07369">
    <property type="entry name" value="DUF1488"/>
    <property type="match status" value="1"/>
</dbReference>
<protein>
    <submittedName>
        <fullName evidence="1">DUF1488 family protein</fullName>
    </submittedName>
</protein>
<dbReference type="EMBL" id="JAEPBG010000005">
    <property type="protein sequence ID" value="MBK4735751.1"/>
    <property type="molecule type" value="Genomic_DNA"/>
</dbReference>
<reference evidence="1" key="1">
    <citation type="submission" date="2021-01" db="EMBL/GenBank/DDBJ databases">
        <title>Genome sequence of strain Noviherbaspirillum sp. DKR-6.</title>
        <authorList>
            <person name="Chaudhary D.K."/>
        </authorList>
    </citation>
    <scope>NUCLEOTIDE SEQUENCE</scope>
    <source>
        <strain evidence="1">DKR-6</strain>
    </source>
</reference>
<dbReference type="AlphaFoldDB" id="A0A934SS46"/>